<evidence type="ECO:0000259" key="4">
    <source>
        <dbReference type="Pfam" id="PF07992"/>
    </source>
</evidence>
<dbReference type="Gene3D" id="3.30.390.30">
    <property type="match status" value="1"/>
</dbReference>
<sequence>MTKKYVIIGSGIAGVTAADTIRSLDPDGQITIFNNEPYPFYFRPALSFYFKGAISENELSGKPDNWGEDSNIRVLSDKVVSVNTVEKTVTGENSHEEPYDKLLIATGATPFMLPWPGADLKGVFTYRTKMCAKMKVDYIKKRGVKNAVVVGGGILGIEMAENFHNLDIPVTVLLRECAILSLILDKAGSSIIRKQMEADGNRIICETEMVEILGSDGQVNAVKLKSGEVIPAEMVMIAIGVRAENGFLKDSGIELERGVPVDESYRTSANDVFAAGDVAVRKMGDERIPCGTWLVAAEQGRAAGAKMAGDEQPVKENIFFNASHAYKSMYAVVGRYNAPEGNGVTHIAAKTENGKYAKVILDGAKVIGGTFIGDIAPAWNVINAIENDIELDPAVIKKGNVKEILSSMSSLPQLVY</sequence>
<evidence type="ECO:0000256" key="1">
    <source>
        <dbReference type="ARBA" id="ARBA00001974"/>
    </source>
</evidence>
<dbReference type="PANTHER" id="PTHR43429:SF3">
    <property type="entry name" value="NITRITE REDUCTASE [NAD(P)H]"/>
    <property type="match status" value="1"/>
</dbReference>
<reference evidence="5" key="1">
    <citation type="submission" date="2018-06" db="EMBL/GenBank/DDBJ databases">
        <authorList>
            <person name="Zhirakovskaya E."/>
        </authorList>
    </citation>
    <scope>NUCLEOTIDE SEQUENCE</scope>
</reference>
<feature type="domain" description="FAD/NAD(P)-binding" evidence="4">
    <location>
        <begin position="4"/>
        <end position="286"/>
    </location>
</feature>
<proteinExistence type="predicted"/>
<evidence type="ECO:0000256" key="2">
    <source>
        <dbReference type="ARBA" id="ARBA00022630"/>
    </source>
</evidence>
<dbReference type="GO" id="GO:0016491">
    <property type="term" value="F:oxidoreductase activity"/>
    <property type="evidence" value="ECO:0007669"/>
    <property type="project" value="InterPro"/>
</dbReference>
<dbReference type="PRINTS" id="PR00411">
    <property type="entry name" value="PNDRDTASEI"/>
</dbReference>
<dbReference type="InterPro" id="IPR016156">
    <property type="entry name" value="FAD/NAD-linked_Rdtase_dimer_sf"/>
</dbReference>
<dbReference type="Gene3D" id="3.50.50.60">
    <property type="entry name" value="FAD/NAD(P)-binding domain"/>
    <property type="match status" value="2"/>
</dbReference>
<name>A0A3B1BRF3_9ZZZZ</name>
<evidence type="ECO:0000313" key="5">
    <source>
        <dbReference type="EMBL" id="VAX14773.1"/>
    </source>
</evidence>
<dbReference type="InterPro" id="IPR050260">
    <property type="entry name" value="FAD-bd_OxRdtase"/>
</dbReference>
<keyword evidence="3" id="KW-0274">FAD</keyword>
<gene>
    <name evidence="5" type="ORF">MNBD_NITROSPINAE04-817</name>
</gene>
<dbReference type="PANTHER" id="PTHR43429">
    <property type="entry name" value="PYRIDINE NUCLEOTIDE-DISULFIDE OXIDOREDUCTASE DOMAIN-CONTAINING"/>
    <property type="match status" value="1"/>
</dbReference>
<comment type="cofactor">
    <cofactor evidence="1">
        <name>FAD</name>
        <dbReference type="ChEBI" id="CHEBI:57692"/>
    </cofactor>
</comment>
<accession>A0A3B1BRF3</accession>
<dbReference type="Pfam" id="PF07992">
    <property type="entry name" value="Pyr_redox_2"/>
    <property type="match status" value="1"/>
</dbReference>
<dbReference type="PRINTS" id="PR00368">
    <property type="entry name" value="FADPNR"/>
</dbReference>
<dbReference type="SUPFAM" id="SSF51905">
    <property type="entry name" value="FAD/NAD(P)-binding domain"/>
    <property type="match status" value="1"/>
</dbReference>
<protein>
    <recommendedName>
        <fullName evidence="4">FAD/NAD(P)-binding domain-containing protein</fullName>
    </recommendedName>
</protein>
<organism evidence="5">
    <name type="scientific">hydrothermal vent metagenome</name>
    <dbReference type="NCBI Taxonomy" id="652676"/>
    <lineage>
        <taxon>unclassified sequences</taxon>
        <taxon>metagenomes</taxon>
        <taxon>ecological metagenomes</taxon>
    </lineage>
</organism>
<dbReference type="AlphaFoldDB" id="A0A3B1BRF3"/>
<keyword evidence="2" id="KW-0285">Flavoprotein</keyword>
<dbReference type="EMBL" id="UOGA01000010">
    <property type="protein sequence ID" value="VAX14773.1"/>
    <property type="molecule type" value="Genomic_DNA"/>
</dbReference>
<evidence type="ECO:0000256" key="3">
    <source>
        <dbReference type="ARBA" id="ARBA00022827"/>
    </source>
</evidence>
<dbReference type="InterPro" id="IPR023753">
    <property type="entry name" value="FAD/NAD-binding_dom"/>
</dbReference>
<dbReference type="InterPro" id="IPR036188">
    <property type="entry name" value="FAD/NAD-bd_sf"/>
</dbReference>